<feature type="domain" description="Reverse transcriptase zinc-binding" evidence="1">
    <location>
        <begin position="166"/>
        <end position="258"/>
    </location>
</feature>
<keyword evidence="2" id="KW-0808">Transferase</keyword>
<dbReference type="AlphaFoldDB" id="A0A5B6WK77"/>
<proteinExistence type="predicted"/>
<reference evidence="3" key="1">
    <citation type="journal article" date="2019" name="Plant Biotechnol. J.">
        <title>Genome sequencing of the Australian wild diploid species Gossypium australe highlights disease resistance and delayed gland morphogenesis.</title>
        <authorList>
            <person name="Cai Y."/>
            <person name="Cai X."/>
            <person name="Wang Q."/>
            <person name="Wang P."/>
            <person name="Zhang Y."/>
            <person name="Cai C."/>
            <person name="Xu Y."/>
            <person name="Wang K."/>
            <person name="Zhou Z."/>
            <person name="Wang C."/>
            <person name="Geng S."/>
            <person name="Li B."/>
            <person name="Dong Q."/>
            <person name="Hou Y."/>
            <person name="Wang H."/>
            <person name="Ai P."/>
            <person name="Liu Z."/>
            <person name="Yi F."/>
            <person name="Sun M."/>
            <person name="An G."/>
            <person name="Cheng J."/>
            <person name="Zhang Y."/>
            <person name="Shi Q."/>
            <person name="Xie Y."/>
            <person name="Shi X."/>
            <person name="Chang Y."/>
            <person name="Huang F."/>
            <person name="Chen Y."/>
            <person name="Hong S."/>
            <person name="Mi L."/>
            <person name="Sun Q."/>
            <person name="Zhang L."/>
            <person name="Zhou B."/>
            <person name="Peng R."/>
            <person name="Zhang X."/>
            <person name="Liu F."/>
        </authorList>
    </citation>
    <scope>NUCLEOTIDE SEQUENCE [LARGE SCALE GENOMIC DNA]</scope>
    <source>
        <strain evidence="3">cv. PA1801</strain>
    </source>
</reference>
<evidence type="ECO:0000313" key="3">
    <source>
        <dbReference type="Proteomes" id="UP000325315"/>
    </source>
</evidence>
<gene>
    <name evidence="2" type="ORF">EPI10_022093</name>
</gene>
<keyword evidence="2" id="KW-0548">Nucleotidyltransferase</keyword>
<dbReference type="InterPro" id="IPR026960">
    <property type="entry name" value="RVT-Znf"/>
</dbReference>
<evidence type="ECO:0000259" key="1">
    <source>
        <dbReference type="Pfam" id="PF13966"/>
    </source>
</evidence>
<dbReference type="Pfam" id="PF13966">
    <property type="entry name" value="zf-RVT"/>
    <property type="match status" value="1"/>
</dbReference>
<keyword evidence="2" id="KW-0695">RNA-directed DNA polymerase</keyword>
<dbReference type="PANTHER" id="PTHR33116">
    <property type="entry name" value="REVERSE TRANSCRIPTASE ZINC-BINDING DOMAIN-CONTAINING PROTEIN-RELATED-RELATED"/>
    <property type="match status" value="1"/>
</dbReference>
<dbReference type="OrthoDB" id="1000886at2759"/>
<keyword evidence="3" id="KW-1185">Reference proteome</keyword>
<name>A0A5B6WK77_9ROSI</name>
<comment type="caution">
    <text evidence="2">The sequence shown here is derived from an EMBL/GenBank/DDBJ whole genome shotgun (WGS) entry which is preliminary data.</text>
</comment>
<organism evidence="2 3">
    <name type="scientific">Gossypium australe</name>
    <dbReference type="NCBI Taxonomy" id="47621"/>
    <lineage>
        <taxon>Eukaryota</taxon>
        <taxon>Viridiplantae</taxon>
        <taxon>Streptophyta</taxon>
        <taxon>Embryophyta</taxon>
        <taxon>Tracheophyta</taxon>
        <taxon>Spermatophyta</taxon>
        <taxon>Magnoliopsida</taxon>
        <taxon>eudicotyledons</taxon>
        <taxon>Gunneridae</taxon>
        <taxon>Pentapetalae</taxon>
        <taxon>rosids</taxon>
        <taxon>malvids</taxon>
        <taxon>Malvales</taxon>
        <taxon>Malvaceae</taxon>
        <taxon>Malvoideae</taxon>
        <taxon>Gossypium</taxon>
    </lineage>
</organism>
<dbReference type="EMBL" id="SMMG02000003">
    <property type="protein sequence ID" value="KAA3481754.1"/>
    <property type="molecule type" value="Genomic_DNA"/>
</dbReference>
<sequence>MEEEGGLGFKNLAQFNIALLSKQGWRLLQYPESLVTKVFKAKYFSDRDFCNTRLGNSSSYVSRSIWATKKSLAEGLSWRVGTGTNISIFEDAWVPNYANRLLVPDVVNAHFDKVAELISTTERNWNEDLIKNTFPDAEAELILQIPLALEAHDDLFVWNGEPIGEFSVCSSYKLLQNSDPTAYALQSIYKEFYKKIWRIDIPSKIKIFVWKASWNFLSTRVNLSFRKLVSNSVCPRCLNGAETMMHLFRDCPISQAVWKELEDLTPTLLPCLEFLEWLTKVMGFLSVNQCWLFCTALWVI</sequence>
<accession>A0A5B6WK77</accession>
<dbReference type="GO" id="GO:0003964">
    <property type="term" value="F:RNA-directed DNA polymerase activity"/>
    <property type="evidence" value="ECO:0007669"/>
    <property type="project" value="UniProtKB-KW"/>
</dbReference>
<dbReference type="Proteomes" id="UP000325315">
    <property type="component" value="Unassembled WGS sequence"/>
</dbReference>
<dbReference type="PANTHER" id="PTHR33116:SF86">
    <property type="entry name" value="REVERSE TRANSCRIPTASE DOMAIN-CONTAINING PROTEIN"/>
    <property type="match status" value="1"/>
</dbReference>
<protein>
    <submittedName>
        <fullName evidence="2">Reverse transcriptase</fullName>
    </submittedName>
</protein>
<evidence type="ECO:0000313" key="2">
    <source>
        <dbReference type="EMBL" id="KAA3481754.1"/>
    </source>
</evidence>